<proteinExistence type="predicted"/>
<gene>
    <name evidence="1" type="ORF">H8R27_05455</name>
</gene>
<protein>
    <submittedName>
        <fullName evidence="1">WG repeat-containing protein</fullName>
    </submittedName>
</protein>
<dbReference type="PANTHER" id="PTHR37841:SF1">
    <property type="entry name" value="DUF3298 DOMAIN-CONTAINING PROTEIN"/>
    <property type="match status" value="1"/>
</dbReference>
<sequence length="365" mass="41305">MKTKFFYLLFIPILLSCNFFKSGSEEDLFPFENDTQFGYFNVKGETVIKPQFLSASVFSEDIALVQTFDSGKFGYIDKEGKFIITAKYVMASIFNEGKAVVVEENGAPTVINKEGITLFTLKDADELRFFNEDLAAFNVIRDSIPNWGFVNVKGEKVIKPKYARVKDFYEGKCAVKNNDEKWGFIDKTGKVVIDFQFDDALDFNNGKAVVFKGDKAGVINSNGEFIIKPQYQAIRIDGDDFMIQQNEQYGWCDKSGKVFVKPQYNWISGFFNSDLALVQTDAENGYGYIDKKGKIVIKPQFSHGTSFFGDFAMVKSGEKYGIIDKSGKFTVKPKFESIDLDLFSKINTNGKYKAKFNAVNNYSTK</sequence>
<comment type="caution">
    <text evidence="1">The sequence shown here is derived from an EMBL/GenBank/DDBJ whole genome shotgun (WGS) entry which is preliminary data.</text>
</comment>
<dbReference type="Proteomes" id="UP000605990">
    <property type="component" value="Unassembled WGS sequence"/>
</dbReference>
<organism evidence="1 2">
    <name type="scientific">Flavobacterium bernardetii</name>
    <dbReference type="NCBI Taxonomy" id="2813823"/>
    <lineage>
        <taxon>Bacteria</taxon>
        <taxon>Pseudomonadati</taxon>
        <taxon>Bacteroidota</taxon>
        <taxon>Flavobacteriia</taxon>
        <taxon>Flavobacteriales</taxon>
        <taxon>Flavobacteriaceae</taxon>
        <taxon>Flavobacterium</taxon>
    </lineage>
</organism>
<reference evidence="1 2" key="1">
    <citation type="submission" date="2020-08" db="EMBL/GenBank/DDBJ databases">
        <title>Description of novel Flavobacterium F-408 isolate.</title>
        <authorList>
            <person name="Saticioglu I.B."/>
            <person name="Duman M."/>
            <person name="Altun S."/>
        </authorList>
    </citation>
    <scope>NUCLEOTIDE SEQUENCE [LARGE SCALE GENOMIC DNA]</scope>
    <source>
        <strain evidence="1 2">F-408</strain>
    </source>
</reference>
<evidence type="ECO:0000313" key="1">
    <source>
        <dbReference type="EMBL" id="MBC5834328.1"/>
    </source>
</evidence>
<dbReference type="Pfam" id="PF14903">
    <property type="entry name" value="WG_beta_rep"/>
    <property type="match status" value="7"/>
</dbReference>
<dbReference type="PROSITE" id="PS51257">
    <property type="entry name" value="PROKAR_LIPOPROTEIN"/>
    <property type="match status" value="1"/>
</dbReference>
<dbReference type="SUPFAM" id="SSF69360">
    <property type="entry name" value="Cell wall binding repeat"/>
    <property type="match status" value="2"/>
</dbReference>
<accession>A0ABR7IX29</accession>
<dbReference type="RefSeq" id="WP_166126400.1">
    <property type="nucleotide sequence ID" value="NZ_JAANOQ010000003.1"/>
</dbReference>
<dbReference type="InterPro" id="IPR032774">
    <property type="entry name" value="WG_beta_rep"/>
</dbReference>
<name>A0ABR7IX29_9FLAO</name>
<evidence type="ECO:0000313" key="2">
    <source>
        <dbReference type="Proteomes" id="UP000605990"/>
    </source>
</evidence>
<dbReference type="EMBL" id="JACRUN010000002">
    <property type="protein sequence ID" value="MBC5834328.1"/>
    <property type="molecule type" value="Genomic_DNA"/>
</dbReference>
<dbReference type="PANTHER" id="PTHR37841">
    <property type="entry name" value="GLR2918 PROTEIN"/>
    <property type="match status" value="1"/>
</dbReference>
<keyword evidence="2" id="KW-1185">Reference proteome</keyword>